<evidence type="ECO:0000313" key="14">
    <source>
        <dbReference type="Proteomes" id="UP000053557"/>
    </source>
</evidence>
<keyword evidence="7" id="KW-0560">Oxidoreductase</keyword>
<dbReference type="InterPro" id="IPR050812">
    <property type="entry name" value="Preph/Arog_dehydrog"/>
</dbReference>
<dbReference type="RefSeq" id="WP_067712847.1">
    <property type="nucleotide sequence ID" value="NZ_LPVJ01000009.1"/>
</dbReference>
<accession>A0A117SYF6</accession>
<sequence length="370" mass="40628">MASHFSRMCLIGCGLIGGSLSLALQKAGAVSRVIGYDKSPEALREARARGVIHETAEHLEDGVRFADLIVLAAPSPVVIDLLVEVKKHIYLAAPDVLITDVCSTKKLVQDRAKQCDLHEHFLGGHPMAGSEKSGVQAADALLLENAVYVLTPEKDQDEKARRFAEVLAHAGSRVRFMDAKEHDRVVAAISHVPHLIASTLVSQVRDLANQSAAYTELAAGGFRDITRIASADPALWSDITLENQAEILPLLDDWIRRINTLKTILSSREQTHLHQFFDDARVFRDALPARSTGAIRAVFAVTVSVPDEPGIIGRIAMLLGEHHISIRNIGILESREEDLGQLLLQFDTIQFHDEAIYVLQGEGYQIIDRV</sequence>
<comment type="pathway">
    <text evidence="1">Amino-acid biosynthesis; L-tyrosine biosynthesis; (4-hydroxyphenyl)pyruvate from prephenate (NAD(+) route): step 1/1.</text>
</comment>
<dbReference type="AlphaFoldDB" id="A0A117SYF6"/>
<evidence type="ECO:0000256" key="1">
    <source>
        <dbReference type="ARBA" id="ARBA00005067"/>
    </source>
</evidence>
<feature type="domain" description="Prephenate/arogenate dehydrogenase" evidence="11">
    <location>
        <begin position="6"/>
        <end position="295"/>
    </location>
</feature>
<dbReference type="GO" id="GO:0004665">
    <property type="term" value="F:prephenate dehydrogenase (NADP+) activity"/>
    <property type="evidence" value="ECO:0007669"/>
    <property type="project" value="InterPro"/>
</dbReference>
<dbReference type="Pfam" id="PF20463">
    <property type="entry name" value="PDH_C"/>
    <property type="match status" value="1"/>
</dbReference>
<dbReference type="Pfam" id="PF01842">
    <property type="entry name" value="ACT"/>
    <property type="match status" value="1"/>
</dbReference>
<dbReference type="Gene3D" id="3.40.50.720">
    <property type="entry name" value="NAD(P)-binding Rossmann-like Domain"/>
    <property type="match status" value="1"/>
</dbReference>
<comment type="caution">
    <text evidence="13">The sequence shown here is derived from an EMBL/GenBank/DDBJ whole genome shotgun (WGS) entry which is preliminary data.</text>
</comment>
<dbReference type="Gene3D" id="1.10.3660.10">
    <property type="entry name" value="6-phosphogluconate dehydrogenase C-terminal like domain"/>
    <property type="match status" value="1"/>
</dbReference>
<evidence type="ECO:0000256" key="2">
    <source>
        <dbReference type="ARBA" id="ARBA00007964"/>
    </source>
</evidence>
<proteinExistence type="inferred from homology"/>
<protein>
    <recommendedName>
        <fullName evidence="4">Prephenate dehydrogenase</fullName>
        <ecNumber evidence="3">1.3.1.12</ecNumber>
    </recommendedName>
</protein>
<dbReference type="InterPro" id="IPR036291">
    <property type="entry name" value="NAD(P)-bd_dom_sf"/>
</dbReference>
<evidence type="ECO:0000259" key="11">
    <source>
        <dbReference type="PROSITE" id="PS51176"/>
    </source>
</evidence>
<evidence type="ECO:0000256" key="7">
    <source>
        <dbReference type="ARBA" id="ARBA00023002"/>
    </source>
</evidence>
<feature type="domain" description="ACT" evidence="12">
    <location>
        <begin position="300"/>
        <end position="370"/>
    </location>
</feature>
<dbReference type="EC" id="1.3.1.12" evidence="3"/>
<dbReference type="UniPathway" id="UPA00122">
    <property type="reaction ID" value="UER00961"/>
</dbReference>
<evidence type="ECO:0000256" key="8">
    <source>
        <dbReference type="ARBA" id="ARBA00023027"/>
    </source>
</evidence>
<dbReference type="GO" id="GO:0008977">
    <property type="term" value="F:prephenate dehydrogenase (NAD+) activity"/>
    <property type="evidence" value="ECO:0007669"/>
    <property type="project" value="UniProtKB-EC"/>
</dbReference>
<dbReference type="InterPro" id="IPR046826">
    <property type="entry name" value="PDH_N"/>
</dbReference>
<evidence type="ECO:0000313" key="13">
    <source>
        <dbReference type="EMBL" id="KUO96856.1"/>
    </source>
</evidence>
<evidence type="ECO:0000256" key="6">
    <source>
        <dbReference type="ARBA" id="ARBA00022605"/>
    </source>
</evidence>
<dbReference type="GO" id="GO:0070403">
    <property type="term" value="F:NAD+ binding"/>
    <property type="evidence" value="ECO:0007669"/>
    <property type="project" value="InterPro"/>
</dbReference>
<dbReference type="InterPro" id="IPR003099">
    <property type="entry name" value="Prephen_DH"/>
</dbReference>
<dbReference type="GO" id="GO:0006571">
    <property type="term" value="P:tyrosine biosynthetic process"/>
    <property type="evidence" value="ECO:0007669"/>
    <property type="project" value="UniProtKB-UniPathway"/>
</dbReference>
<dbReference type="PROSITE" id="PS51176">
    <property type="entry name" value="PDH_ADH"/>
    <property type="match status" value="1"/>
</dbReference>
<dbReference type="PANTHER" id="PTHR21363:SF0">
    <property type="entry name" value="PREPHENATE DEHYDROGENASE [NADP(+)]"/>
    <property type="match status" value="1"/>
</dbReference>
<comment type="catalytic activity">
    <reaction evidence="10">
        <text>prephenate + NAD(+) = 3-(4-hydroxyphenyl)pyruvate + CO2 + NADH</text>
        <dbReference type="Rhea" id="RHEA:13869"/>
        <dbReference type="ChEBI" id="CHEBI:16526"/>
        <dbReference type="ChEBI" id="CHEBI:29934"/>
        <dbReference type="ChEBI" id="CHEBI:36242"/>
        <dbReference type="ChEBI" id="CHEBI:57540"/>
        <dbReference type="ChEBI" id="CHEBI:57945"/>
        <dbReference type="EC" id="1.3.1.12"/>
    </reaction>
</comment>
<dbReference type="OrthoDB" id="9802008at2"/>
<dbReference type="Proteomes" id="UP000053557">
    <property type="component" value="Unassembled WGS sequence"/>
</dbReference>
<dbReference type="FunFam" id="1.10.3660.10:FF:000003">
    <property type="entry name" value="Prephenate dehydrogenase"/>
    <property type="match status" value="1"/>
</dbReference>
<dbReference type="InterPro" id="IPR045865">
    <property type="entry name" value="ACT-like_dom_sf"/>
</dbReference>
<dbReference type="PROSITE" id="PS51671">
    <property type="entry name" value="ACT"/>
    <property type="match status" value="1"/>
</dbReference>
<organism evidence="13 14">
    <name type="scientific">Ferroacidibacillus organovorans</name>
    <dbReference type="NCBI Taxonomy" id="1765683"/>
    <lineage>
        <taxon>Bacteria</taxon>
        <taxon>Bacillati</taxon>
        <taxon>Bacillota</taxon>
        <taxon>Bacilli</taxon>
        <taxon>Bacillales</taxon>
        <taxon>Alicyclobacillaceae</taxon>
        <taxon>Ferroacidibacillus</taxon>
    </lineage>
</organism>
<dbReference type="InterPro" id="IPR046825">
    <property type="entry name" value="PDH_C"/>
</dbReference>
<dbReference type="Gene3D" id="3.30.70.260">
    <property type="match status" value="1"/>
</dbReference>
<evidence type="ECO:0000259" key="12">
    <source>
        <dbReference type="PROSITE" id="PS51671"/>
    </source>
</evidence>
<comment type="similarity">
    <text evidence="2">Belongs to the prephenate/arogenate dehydrogenase family.</text>
</comment>
<reference evidence="13 14" key="1">
    <citation type="submission" date="2015-12" db="EMBL/GenBank/DDBJ databases">
        <title>Draft genome sequence of Acidibacillus ferrooxidans ITV001, isolated from a chalcopyrite acid mine drainage site in Brazil.</title>
        <authorList>
            <person name="Dall'Agnol H."/>
            <person name="Nancucheo I."/>
            <person name="Johnson B."/>
            <person name="Oliveira R."/>
            <person name="Leite L."/>
            <person name="Pylro V."/>
            <person name="Nunes G.L."/>
            <person name="Tzotzos G."/>
            <person name="Fernandes G.R."/>
            <person name="Dutra J."/>
            <person name="Orellana S.C."/>
            <person name="Oliveira G."/>
        </authorList>
    </citation>
    <scope>NUCLEOTIDE SEQUENCE [LARGE SCALE GENOMIC DNA]</scope>
    <source>
        <strain evidence="14">ITV01</strain>
    </source>
</reference>
<dbReference type="InterPro" id="IPR008927">
    <property type="entry name" value="6-PGluconate_DH-like_C_sf"/>
</dbReference>
<dbReference type="InterPro" id="IPR002912">
    <property type="entry name" value="ACT_dom"/>
</dbReference>
<evidence type="ECO:0000256" key="10">
    <source>
        <dbReference type="ARBA" id="ARBA00049260"/>
    </source>
</evidence>
<dbReference type="PANTHER" id="PTHR21363">
    <property type="entry name" value="PREPHENATE DEHYDROGENASE"/>
    <property type="match status" value="1"/>
</dbReference>
<keyword evidence="8" id="KW-0520">NAD</keyword>
<keyword evidence="14" id="KW-1185">Reference proteome</keyword>
<evidence type="ECO:0000256" key="3">
    <source>
        <dbReference type="ARBA" id="ARBA00012068"/>
    </source>
</evidence>
<dbReference type="FunFam" id="3.40.50.720:FF:000208">
    <property type="entry name" value="Prephenate dehydrogenase"/>
    <property type="match status" value="1"/>
</dbReference>
<dbReference type="SUPFAM" id="SSF48179">
    <property type="entry name" value="6-phosphogluconate dehydrogenase C-terminal domain-like"/>
    <property type="match status" value="1"/>
</dbReference>
<evidence type="ECO:0000256" key="5">
    <source>
        <dbReference type="ARBA" id="ARBA00022498"/>
    </source>
</evidence>
<dbReference type="EMBL" id="LPVJ01000009">
    <property type="protein sequence ID" value="KUO96856.1"/>
    <property type="molecule type" value="Genomic_DNA"/>
</dbReference>
<dbReference type="SUPFAM" id="SSF55021">
    <property type="entry name" value="ACT-like"/>
    <property type="match status" value="1"/>
</dbReference>
<evidence type="ECO:0000256" key="4">
    <source>
        <dbReference type="ARBA" id="ARBA00016891"/>
    </source>
</evidence>
<name>A0A117SYF6_9BACL</name>
<keyword evidence="9" id="KW-0057">Aromatic amino acid biosynthesis</keyword>
<keyword evidence="5" id="KW-0827">Tyrosine biosynthesis</keyword>
<dbReference type="Pfam" id="PF02153">
    <property type="entry name" value="PDH_N"/>
    <property type="match status" value="1"/>
</dbReference>
<keyword evidence="6" id="KW-0028">Amino-acid biosynthesis</keyword>
<evidence type="ECO:0000256" key="9">
    <source>
        <dbReference type="ARBA" id="ARBA00023141"/>
    </source>
</evidence>
<gene>
    <name evidence="13" type="ORF">ATW55_08595</name>
</gene>
<dbReference type="SUPFAM" id="SSF51735">
    <property type="entry name" value="NAD(P)-binding Rossmann-fold domains"/>
    <property type="match status" value="1"/>
</dbReference>